<gene>
    <name evidence="1" type="ORF">A2V80_03140</name>
</gene>
<reference evidence="1 2" key="1">
    <citation type="journal article" date="2016" name="Nat. Commun.">
        <title>Thousands of microbial genomes shed light on interconnected biogeochemical processes in an aquifer system.</title>
        <authorList>
            <person name="Anantharaman K."/>
            <person name="Brown C.T."/>
            <person name="Hug L.A."/>
            <person name="Sharon I."/>
            <person name="Castelle C.J."/>
            <person name="Probst A.J."/>
            <person name="Thomas B.C."/>
            <person name="Singh A."/>
            <person name="Wilkins M.J."/>
            <person name="Karaoz U."/>
            <person name="Brodie E.L."/>
            <person name="Williams K.H."/>
            <person name="Hubbard S.S."/>
            <person name="Banfield J.F."/>
        </authorList>
    </citation>
    <scope>NUCLEOTIDE SEQUENCE [LARGE SCALE GENOMIC DNA]</scope>
</reference>
<organism evidence="1 2">
    <name type="scientific">Candidatus Woesebacteria bacterium RBG_16_39_8b</name>
    <dbReference type="NCBI Taxonomy" id="1802482"/>
    <lineage>
        <taxon>Bacteria</taxon>
        <taxon>Candidatus Woeseibacteriota</taxon>
    </lineage>
</organism>
<protein>
    <submittedName>
        <fullName evidence="1">Uncharacterized protein</fullName>
    </submittedName>
</protein>
<evidence type="ECO:0000313" key="2">
    <source>
        <dbReference type="Proteomes" id="UP000179013"/>
    </source>
</evidence>
<dbReference type="Proteomes" id="UP000179013">
    <property type="component" value="Unassembled WGS sequence"/>
</dbReference>
<accession>A0A1F7X9K7</accession>
<proteinExistence type="predicted"/>
<comment type="caution">
    <text evidence="1">The sequence shown here is derived from an EMBL/GenBank/DDBJ whole genome shotgun (WGS) entry which is preliminary data.</text>
</comment>
<name>A0A1F7X9K7_9BACT</name>
<evidence type="ECO:0000313" key="1">
    <source>
        <dbReference type="EMBL" id="OGM11716.1"/>
    </source>
</evidence>
<dbReference type="AlphaFoldDB" id="A0A1F7X9K7"/>
<dbReference type="EMBL" id="MGFU01000054">
    <property type="protein sequence ID" value="OGM11716.1"/>
    <property type="molecule type" value="Genomic_DNA"/>
</dbReference>
<sequence length="219" mass="25368">MKQAIRKITQFKIIESFIQTDFVKGFKYVDKAGEIVNSFYNGKTPPRFEMNLSGLVIVDPDEQTKEIKVSPLAFWAHYLEPDTLDRIASLFEKKLEVIFPILSPEGFQRLGWRNYFIYEVNNEAERGEILAKFLPVTSLEFNEISLNLKIEQVNSQFSLKKVLKKKDPKAAALLFDTDNFIRYEEPVGIDQIKSDLRKIRESFSSEKFMGVINTILGKK</sequence>